<name>A0A1Q8QQY2_9FIRM</name>
<dbReference type="EMBL" id="MLBF01000030">
    <property type="protein sequence ID" value="OLN29712.1"/>
    <property type="molecule type" value="Genomic_DNA"/>
</dbReference>
<dbReference type="AlphaFoldDB" id="A0A1Q8QQY2"/>
<proteinExistence type="predicted"/>
<feature type="transmembrane region" description="Helical" evidence="1">
    <location>
        <begin position="20"/>
        <end position="38"/>
    </location>
</feature>
<accession>A0A1Q8QQY2</accession>
<sequence>MGNLLGLDKTKREALGQSDALTLLVLLCLLGGCPFLPPNRIKTSFIWKYYS</sequence>
<evidence type="ECO:0000313" key="3">
    <source>
        <dbReference type="Proteomes" id="UP000186102"/>
    </source>
</evidence>
<comment type="caution">
    <text evidence="2">The sequence shown here is derived from an EMBL/GenBank/DDBJ whole genome shotgun (WGS) entry which is preliminary data.</text>
</comment>
<keyword evidence="1" id="KW-0812">Transmembrane</keyword>
<dbReference type="STRING" id="1888891.DSOL_3418"/>
<reference evidence="2 3" key="1">
    <citation type="submission" date="2016-09" db="EMBL/GenBank/DDBJ databases">
        <title>Complete genome of Desulfosporosinus sp. OL.</title>
        <authorList>
            <person name="Mardanov A."/>
            <person name="Beletsky A."/>
            <person name="Panova A."/>
            <person name="Karnachuk O."/>
            <person name="Ravin N."/>
        </authorList>
    </citation>
    <scope>NUCLEOTIDE SEQUENCE [LARGE SCALE GENOMIC DNA]</scope>
    <source>
        <strain evidence="2 3">OL</strain>
    </source>
</reference>
<protein>
    <submittedName>
        <fullName evidence="2">Uncharacterized protein</fullName>
    </submittedName>
</protein>
<keyword evidence="1" id="KW-1133">Transmembrane helix</keyword>
<organism evidence="2 3">
    <name type="scientific">Desulfosporosinus metallidurans</name>
    <dbReference type="NCBI Taxonomy" id="1888891"/>
    <lineage>
        <taxon>Bacteria</taxon>
        <taxon>Bacillati</taxon>
        <taxon>Bacillota</taxon>
        <taxon>Clostridia</taxon>
        <taxon>Eubacteriales</taxon>
        <taxon>Desulfitobacteriaceae</taxon>
        <taxon>Desulfosporosinus</taxon>
    </lineage>
</organism>
<gene>
    <name evidence="2" type="ORF">DSOL_3418</name>
</gene>
<keyword evidence="1" id="KW-0472">Membrane</keyword>
<evidence type="ECO:0000313" key="2">
    <source>
        <dbReference type="EMBL" id="OLN29712.1"/>
    </source>
</evidence>
<evidence type="ECO:0000256" key="1">
    <source>
        <dbReference type="SAM" id="Phobius"/>
    </source>
</evidence>
<keyword evidence="3" id="KW-1185">Reference proteome</keyword>
<dbReference type="Proteomes" id="UP000186102">
    <property type="component" value="Unassembled WGS sequence"/>
</dbReference>